<dbReference type="EMBL" id="BMIB01000001">
    <property type="protein sequence ID" value="GGH59058.1"/>
    <property type="molecule type" value="Genomic_DNA"/>
</dbReference>
<dbReference type="CDD" id="cd09603">
    <property type="entry name" value="M1_APN_like"/>
    <property type="match status" value="1"/>
</dbReference>
<reference evidence="4" key="1">
    <citation type="journal article" date="2014" name="Int. J. Syst. Evol. Microbiol.">
        <title>Complete genome sequence of Corynebacterium casei LMG S-19264T (=DSM 44701T), isolated from a smear-ripened cheese.</title>
        <authorList>
            <consortium name="US DOE Joint Genome Institute (JGI-PGF)"/>
            <person name="Walter F."/>
            <person name="Albersmeier A."/>
            <person name="Kalinowski J."/>
            <person name="Ruckert C."/>
        </authorList>
    </citation>
    <scope>NUCLEOTIDE SEQUENCE</scope>
    <source>
        <strain evidence="4">CGMCC 1.15290</strain>
    </source>
</reference>
<dbReference type="SUPFAM" id="SSF55486">
    <property type="entry name" value="Metalloproteases ('zincins'), catalytic domain"/>
    <property type="match status" value="1"/>
</dbReference>
<reference evidence="4" key="2">
    <citation type="submission" date="2020-09" db="EMBL/GenBank/DDBJ databases">
        <authorList>
            <person name="Sun Q."/>
            <person name="Zhou Y."/>
        </authorList>
    </citation>
    <scope>NUCLEOTIDE SEQUENCE</scope>
    <source>
        <strain evidence="4">CGMCC 1.15290</strain>
    </source>
</reference>
<feature type="signal peptide" evidence="2">
    <location>
        <begin position="1"/>
        <end position="26"/>
    </location>
</feature>
<gene>
    <name evidence="4" type="ORF">GCM10011379_05430</name>
</gene>
<organism evidence="4 5">
    <name type="scientific">Filimonas zeae</name>
    <dbReference type="NCBI Taxonomy" id="1737353"/>
    <lineage>
        <taxon>Bacteria</taxon>
        <taxon>Pseudomonadati</taxon>
        <taxon>Bacteroidota</taxon>
        <taxon>Chitinophagia</taxon>
        <taxon>Chitinophagales</taxon>
        <taxon>Chitinophagaceae</taxon>
        <taxon>Filimonas</taxon>
    </lineage>
</organism>
<dbReference type="AlphaFoldDB" id="A0A917INF8"/>
<evidence type="ECO:0000256" key="1">
    <source>
        <dbReference type="PIRSR" id="PIRSR634015-3"/>
    </source>
</evidence>
<sequence>MHSITRYTTAVAVLLLSALLPARSSAQQPETAPAFTRADTLRGTLTPERTWWNVQRYEVAVTPDYNAKTISGSNEIKYRVMRANNGSTRMQIDLAQPLEIDSVLYNGNRKLAFQRYASVWHITVPQQQKGANNSVLIYYHGKVHEAIRAPWDGGFIFGKDSLGRPWMTVACQGLGASIWYPNKDHQSDEPDQGASLTMTVADTLIAIGNGRLVNKHPNNNGTTTWRYNVNSPISNYCIIPYIGKYVNFSEVYPGEKGPLDVNYRVLDYNLPKARTYMPEQVHLMLKSMEHWFGPYPFYEDGYQLIDCSHTGMEHQSAVSYGNGYRFGYRGKDASGYGWGLKFDFIIIHESGHEWFGNNITTNDLADMWVHEGFTNYSETLFTEYHWGIKAGNEYNYGIRKGIRNDSPITPAYNVNAQGSGDMYPKGGNMIHSIRHSLNNDSLFRHILRGLNKTFYHKTVDAAQVEAYICKATGYNYMPVFKQYLTTTQIPRLDYYLKNGRVYYRYSNCIKGFNLPIALQNNAAHIRLLPSTTWQNTAVTKAQEQLLAADAIRFMYYVEVNQQTPQP</sequence>
<dbReference type="InterPro" id="IPR014782">
    <property type="entry name" value="Peptidase_M1_dom"/>
</dbReference>
<dbReference type="Gene3D" id="2.60.40.1730">
    <property type="entry name" value="tricorn interacting facor f3 domain"/>
    <property type="match status" value="1"/>
</dbReference>
<dbReference type="Gene3D" id="1.10.390.10">
    <property type="entry name" value="Neutral Protease Domain 2"/>
    <property type="match status" value="1"/>
</dbReference>
<evidence type="ECO:0000256" key="2">
    <source>
        <dbReference type="SAM" id="SignalP"/>
    </source>
</evidence>
<keyword evidence="1" id="KW-0479">Metal-binding</keyword>
<evidence type="ECO:0000259" key="3">
    <source>
        <dbReference type="Pfam" id="PF01433"/>
    </source>
</evidence>
<proteinExistence type="predicted"/>
<feature type="domain" description="Peptidase M1 membrane alanine aminopeptidase" evidence="3">
    <location>
        <begin position="343"/>
        <end position="481"/>
    </location>
</feature>
<dbReference type="GO" id="GO:0008270">
    <property type="term" value="F:zinc ion binding"/>
    <property type="evidence" value="ECO:0007669"/>
    <property type="project" value="InterPro"/>
</dbReference>
<dbReference type="Pfam" id="PF01433">
    <property type="entry name" value="Peptidase_M1"/>
    <property type="match status" value="1"/>
</dbReference>
<keyword evidence="1" id="KW-0862">Zinc</keyword>
<feature type="binding site" evidence="1">
    <location>
        <position position="348"/>
    </location>
    <ligand>
        <name>Zn(2+)</name>
        <dbReference type="ChEBI" id="CHEBI:29105"/>
        <note>catalytic</note>
    </ligand>
</feature>
<keyword evidence="5" id="KW-1185">Reference proteome</keyword>
<dbReference type="PANTHER" id="PTHR45726">
    <property type="entry name" value="LEUKOTRIENE A-4 HYDROLASE"/>
    <property type="match status" value="1"/>
</dbReference>
<dbReference type="InterPro" id="IPR027268">
    <property type="entry name" value="Peptidase_M4/M1_CTD_sf"/>
</dbReference>
<feature type="binding site" evidence="1">
    <location>
        <position position="352"/>
    </location>
    <ligand>
        <name>Zn(2+)</name>
        <dbReference type="ChEBI" id="CHEBI:29105"/>
        <note>catalytic</note>
    </ligand>
</feature>
<dbReference type="Proteomes" id="UP000627292">
    <property type="component" value="Unassembled WGS sequence"/>
</dbReference>
<dbReference type="SUPFAM" id="SSF63737">
    <property type="entry name" value="Leukotriene A4 hydrolase N-terminal domain"/>
    <property type="match status" value="1"/>
</dbReference>
<evidence type="ECO:0000313" key="4">
    <source>
        <dbReference type="EMBL" id="GGH59058.1"/>
    </source>
</evidence>
<comment type="cofactor">
    <cofactor evidence="1">
        <name>Zn(2+)</name>
        <dbReference type="ChEBI" id="CHEBI:29105"/>
    </cofactor>
    <text evidence="1">Binds 1 zinc ion per subunit.</text>
</comment>
<feature type="binding site" evidence="1">
    <location>
        <position position="371"/>
    </location>
    <ligand>
        <name>Zn(2+)</name>
        <dbReference type="ChEBI" id="CHEBI:29105"/>
        <note>catalytic</note>
    </ligand>
</feature>
<dbReference type="PANTHER" id="PTHR45726:SF3">
    <property type="entry name" value="LEUKOTRIENE A-4 HYDROLASE"/>
    <property type="match status" value="1"/>
</dbReference>
<dbReference type="RefSeq" id="WP_188950444.1">
    <property type="nucleotide sequence ID" value="NZ_BMIB01000001.1"/>
</dbReference>
<protein>
    <submittedName>
        <fullName evidence="4">Peptidase M1</fullName>
    </submittedName>
</protein>
<name>A0A917INF8_9BACT</name>
<dbReference type="InterPro" id="IPR042097">
    <property type="entry name" value="Aminopeptidase_N-like_N_sf"/>
</dbReference>
<comment type="caution">
    <text evidence="4">The sequence shown here is derived from an EMBL/GenBank/DDBJ whole genome shotgun (WGS) entry which is preliminary data.</text>
</comment>
<evidence type="ECO:0000313" key="5">
    <source>
        <dbReference type="Proteomes" id="UP000627292"/>
    </source>
</evidence>
<dbReference type="InterPro" id="IPR034015">
    <property type="entry name" value="M1_LTA4H"/>
</dbReference>
<dbReference type="GO" id="GO:0008237">
    <property type="term" value="F:metallopeptidase activity"/>
    <property type="evidence" value="ECO:0007669"/>
    <property type="project" value="InterPro"/>
</dbReference>
<feature type="chain" id="PRO_5036883219" evidence="2">
    <location>
        <begin position="27"/>
        <end position="566"/>
    </location>
</feature>
<keyword evidence="2" id="KW-0732">Signal</keyword>
<accession>A0A917INF8</accession>